<evidence type="ECO:0000313" key="2">
    <source>
        <dbReference type="EMBL" id="XBM46617.1"/>
    </source>
</evidence>
<dbReference type="RefSeq" id="WP_348786601.1">
    <property type="nucleotide sequence ID" value="NZ_CP157390.1"/>
</dbReference>
<accession>A0AAU7G7M2</accession>
<protein>
    <submittedName>
        <fullName evidence="2">Uncharacterized protein</fullName>
    </submittedName>
</protein>
<evidence type="ECO:0000256" key="1">
    <source>
        <dbReference type="SAM" id="Phobius"/>
    </source>
</evidence>
<keyword evidence="1" id="KW-0472">Membrane</keyword>
<gene>
    <name evidence="2" type="ORF">AAME72_10970</name>
</gene>
<keyword evidence="1" id="KW-1133">Transmembrane helix</keyword>
<feature type="transmembrane region" description="Helical" evidence="1">
    <location>
        <begin position="21"/>
        <end position="44"/>
    </location>
</feature>
<dbReference type="EMBL" id="CP157390">
    <property type="protein sequence ID" value="XBM46617.1"/>
    <property type="molecule type" value="Genomic_DNA"/>
</dbReference>
<name>A0AAU7G7M2_9MICO</name>
<reference evidence="2" key="1">
    <citation type="submission" date="2024-05" db="EMBL/GenBank/DDBJ databases">
        <title>The Natural Products Discovery Center: Release of the First 8490 Sequenced Strains for Exploring Actinobacteria Biosynthetic Diversity.</title>
        <authorList>
            <person name="Kalkreuter E."/>
            <person name="Kautsar S.A."/>
            <person name="Yang D."/>
            <person name="Bader C.D."/>
            <person name="Teijaro C.N."/>
            <person name="Fluegel L."/>
            <person name="Davis C.M."/>
            <person name="Simpson J.R."/>
            <person name="Lauterbach L."/>
            <person name="Steele A.D."/>
            <person name="Gui C."/>
            <person name="Meng S."/>
            <person name="Li G."/>
            <person name="Viehrig K."/>
            <person name="Ye F."/>
            <person name="Su P."/>
            <person name="Kiefer A.F."/>
            <person name="Nichols A."/>
            <person name="Cepeda A.J."/>
            <person name="Yan W."/>
            <person name="Fan B."/>
            <person name="Jiang Y."/>
            <person name="Adhikari A."/>
            <person name="Zheng C.-J."/>
            <person name="Schuster L."/>
            <person name="Cowan T.M."/>
            <person name="Smanski M.J."/>
            <person name="Chevrette M.G."/>
            <person name="de Carvalho L.P.S."/>
            <person name="Shen B."/>
        </authorList>
    </citation>
    <scope>NUCLEOTIDE SEQUENCE</scope>
    <source>
        <strain evidence="2">NPDC080035</strain>
    </source>
</reference>
<feature type="transmembrane region" description="Helical" evidence="1">
    <location>
        <begin position="56"/>
        <end position="74"/>
    </location>
</feature>
<keyword evidence="1" id="KW-0812">Transmembrane</keyword>
<organism evidence="2">
    <name type="scientific">Leifsonia sp. NPDC080035</name>
    <dbReference type="NCBI Taxonomy" id="3143936"/>
    <lineage>
        <taxon>Bacteria</taxon>
        <taxon>Bacillati</taxon>
        <taxon>Actinomycetota</taxon>
        <taxon>Actinomycetes</taxon>
        <taxon>Micrococcales</taxon>
        <taxon>Microbacteriaceae</taxon>
        <taxon>Leifsonia</taxon>
    </lineage>
</organism>
<sequence length="142" mass="15527">MSDQPEWRRRDLLPGATTFQIGGWVLISIAIAAVGAIGSLIWGFGVAPKTKAWDPVGIAVFALFAGGSVAAFVFDRWSDLKAKREIEAGYTTVNGNHQVERVHSRSGIVVREAGEPNLTKEQWEAAMNRVRAYEESIASGRR</sequence>
<proteinExistence type="predicted"/>
<dbReference type="AlphaFoldDB" id="A0AAU7G7M2"/>